<evidence type="ECO:0000313" key="2">
    <source>
        <dbReference type="Proteomes" id="UP001500620"/>
    </source>
</evidence>
<accession>A0ABP8DRP1</accession>
<protein>
    <submittedName>
        <fullName evidence="1">Uncharacterized protein</fullName>
    </submittedName>
</protein>
<evidence type="ECO:0000313" key="1">
    <source>
        <dbReference type="EMBL" id="GAA4262585.1"/>
    </source>
</evidence>
<keyword evidence="2" id="KW-1185">Reference proteome</keyword>
<dbReference type="Proteomes" id="UP001500620">
    <property type="component" value="Unassembled WGS sequence"/>
</dbReference>
<reference evidence="2" key="1">
    <citation type="journal article" date="2019" name="Int. J. Syst. Evol. Microbiol.">
        <title>The Global Catalogue of Microorganisms (GCM) 10K type strain sequencing project: providing services to taxonomists for standard genome sequencing and annotation.</title>
        <authorList>
            <consortium name="The Broad Institute Genomics Platform"/>
            <consortium name="The Broad Institute Genome Sequencing Center for Infectious Disease"/>
            <person name="Wu L."/>
            <person name="Ma J."/>
        </authorList>
    </citation>
    <scope>NUCLEOTIDE SEQUENCE [LARGE SCALE GENOMIC DNA]</scope>
    <source>
        <strain evidence="2">JCM 17441</strain>
    </source>
</reference>
<organism evidence="1 2">
    <name type="scientific">Dactylosporangium darangshiense</name>
    <dbReference type="NCBI Taxonomy" id="579108"/>
    <lineage>
        <taxon>Bacteria</taxon>
        <taxon>Bacillati</taxon>
        <taxon>Actinomycetota</taxon>
        <taxon>Actinomycetes</taxon>
        <taxon>Micromonosporales</taxon>
        <taxon>Micromonosporaceae</taxon>
        <taxon>Dactylosporangium</taxon>
    </lineage>
</organism>
<gene>
    <name evidence="1" type="ORF">GCM10022255_099820</name>
</gene>
<dbReference type="EMBL" id="BAABAT010000053">
    <property type="protein sequence ID" value="GAA4262585.1"/>
    <property type="molecule type" value="Genomic_DNA"/>
</dbReference>
<name>A0ABP8DRP1_9ACTN</name>
<sequence>MAEHDGGVQVQDQTRDRLAGRRALRSARASLRYLCPGQFRARARASRSRANASSSTLDKTRFTLELPCGGMDKTLDKSYLPGPEGAFVFPAATVRPPWRKREASS</sequence>
<comment type="caution">
    <text evidence="1">The sequence shown here is derived from an EMBL/GenBank/DDBJ whole genome shotgun (WGS) entry which is preliminary data.</text>
</comment>
<proteinExistence type="predicted"/>